<protein>
    <submittedName>
        <fullName evidence="2">Uncharacterized protein</fullName>
    </submittedName>
</protein>
<dbReference type="OrthoDB" id="2650756at2"/>
<evidence type="ECO:0000313" key="2">
    <source>
        <dbReference type="EMBL" id="PWV92078.1"/>
    </source>
</evidence>
<feature type="transmembrane region" description="Helical" evidence="1">
    <location>
        <begin position="12"/>
        <end position="36"/>
    </location>
</feature>
<keyword evidence="1" id="KW-0812">Transmembrane</keyword>
<gene>
    <name evidence="2" type="ORF">DFQ01_13624</name>
</gene>
<sequence>MSRIRREIIIVVVPISTIREFIAVDIIGSTTFYYLLKLALKKLVLVEPIAIAGSIVLPLVYKKIAHRSAAPRSSVPPRISLQG</sequence>
<proteinExistence type="predicted"/>
<evidence type="ECO:0000256" key="1">
    <source>
        <dbReference type="SAM" id="Phobius"/>
    </source>
</evidence>
<reference evidence="2 3" key="1">
    <citation type="submission" date="2018-05" db="EMBL/GenBank/DDBJ databases">
        <title>Genomic Encyclopedia of Type Strains, Phase III (KMG-III): the genomes of soil and plant-associated and newly described type strains.</title>
        <authorList>
            <person name="Whitman W."/>
        </authorList>
    </citation>
    <scope>NUCLEOTIDE SEQUENCE [LARGE SCALE GENOMIC DNA]</scope>
    <source>
        <strain evidence="2 3">CECT 5696</strain>
    </source>
</reference>
<evidence type="ECO:0000313" key="3">
    <source>
        <dbReference type="Proteomes" id="UP000246635"/>
    </source>
</evidence>
<organism evidence="2 3">
    <name type="scientific">Paenibacillus cellulosilyticus</name>
    <dbReference type="NCBI Taxonomy" id="375489"/>
    <lineage>
        <taxon>Bacteria</taxon>
        <taxon>Bacillati</taxon>
        <taxon>Bacillota</taxon>
        <taxon>Bacilli</taxon>
        <taxon>Bacillales</taxon>
        <taxon>Paenibacillaceae</taxon>
        <taxon>Paenibacillus</taxon>
    </lineage>
</organism>
<keyword evidence="3" id="KW-1185">Reference proteome</keyword>
<dbReference type="Proteomes" id="UP000246635">
    <property type="component" value="Unassembled WGS sequence"/>
</dbReference>
<feature type="transmembrane region" description="Helical" evidence="1">
    <location>
        <begin position="42"/>
        <end position="61"/>
    </location>
</feature>
<dbReference type="RefSeq" id="WP_110047094.1">
    <property type="nucleotide sequence ID" value="NZ_CP054612.1"/>
</dbReference>
<accession>A0A2V2YK01</accession>
<dbReference type="EMBL" id="QGTQ01000036">
    <property type="protein sequence ID" value="PWV92078.1"/>
    <property type="molecule type" value="Genomic_DNA"/>
</dbReference>
<name>A0A2V2YK01_9BACL</name>
<keyword evidence="1" id="KW-0472">Membrane</keyword>
<dbReference type="AlphaFoldDB" id="A0A2V2YK01"/>
<keyword evidence="1" id="KW-1133">Transmembrane helix</keyword>
<comment type="caution">
    <text evidence="2">The sequence shown here is derived from an EMBL/GenBank/DDBJ whole genome shotgun (WGS) entry which is preliminary data.</text>
</comment>